<dbReference type="RefSeq" id="WP_146565142.1">
    <property type="nucleotide sequence ID" value="NZ_SIHJ01000001.1"/>
</dbReference>
<accession>A0A5C5VIP5</accession>
<comment type="caution">
    <text evidence="2">The sequence shown here is derived from an EMBL/GenBank/DDBJ whole genome shotgun (WGS) entry which is preliminary data.</text>
</comment>
<name>A0A5C5VIP5_9BACT</name>
<evidence type="ECO:0000313" key="3">
    <source>
        <dbReference type="Proteomes" id="UP000316714"/>
    </source>
</evidence>
<evidence type="ECO:0000256" key="1">
    <source>
        <dbReference type="SAM" id="MobiDB-lite"/>
    </source>
</evidence>
<keyword evidence="3" id="KW-1185">Reference proteome</keyword>
<feature type="compositionally biased region" description="Low complexity" evidence="1">
    <location>
        <begin position="316"/>
        <end position="355"/>
    </location>
</feature>
<gene>
    <name evidence="2" type="ORF">KOR34_28010</name>
</gene>
<dbReference type="Proteomes" id="UP000316714">
    <property type="component" value="Unassembled WGS sequence"/>
</dbReference>
<proteinExistence type="predicted"/>
<protein>
    <submittedName>
        <fullName evidence="2">Uncharacterized protein</fullName>
    </submittedName>
</protein>
<sequence length="381" mass="39966">MKTVTSVAPTAMAYALLTALFTGLLVLTAGCRTTTSMIPGYNPGPPAPEILAPTSTAEQVIAAVNQNTARVRSYVTNNASISVLGLPNLPLLTGNIAYEQPQRFRFTARALTGPEVDFGSNDERLWLWARQMKGPDGRSPLYTVRHDQYASSGAQNMLPVEPRWIIESLGLVTINPGTAQPPLPRPDGKLEVRTVEVSPRGQLTRVFVIDPHGWVTEQSIVDPQGTLLASATAEQFRYAPQTQVSLPEVVTVRVPAAELGLRINVGAAVVNAATGDPNQVFQPPVMQNHPVVDLGGLQQPGIAPTAQGVTPTGWQAPGATPATALTAPLEPPSTDLSALGPPAPLAAPSAPASAPTMPPDSLPVAPAQPSVYQIPPTGVPF</sequence>
<dbReference type="EMBL" id="SIHJ01000001">
    <property type="protein sequence ID" value="TWT37837.1"/>
    <property type="molecule type" value="Genomic_DNA"/>
</dbReference>
<dbReference type="AlphaFoldDB" id="A0A5C5VIP5"/>
<organism evidence="2 3">
    <name type="scientific">Posidoniimonas corsicana</name>
    <dbReference type="NCBI Taxonomy" id="1938618"/>
    <lineage>
        <taxon>Bacteria</taxon>
        <taxon>Pseudomonadati</taxon>
        <taxon>Planctomycetota</taxon>
        <taxon>Planctomycetia</taxon>
        <taxon>Pirellulales</taxon>
        <taxon>Lacipirellulaceae</taxon>
        <taxon>Posidoniimonas</taxon>
    </lineage>
</organism>
<evidence type="ECO:0000313" key="2">
    <source>
        <dbReference type="EMBL" id="TWT37837.1"/>
    </source>
</evidence>
<dbReference type="OrthoDB" id="279598at2"/>
<reference evidence="2 3" key="1">
    <citation type="submission" date="2019-02" db="EMBL/GenBank/DDBJ databases">
        <title>Deep-cultivation of Planctomycetes and their phenomic and genomic characterization uncovers novel biology.</title>
        <authorList>
            <person name="Wiegand S."/>
            <person name="Jogler M."/>
            <person name="Boedeker C."/>
            <person name="Pinto D."/>
            <person name="Vollmers J."/>
            <person name="Rivas-Marin E."/>
            <person name="Kohn T."/>
            <person name="Peeters S.H."/>
            <person name="Heuer A."/>
            <person name="Rast P."/>
            <person name="Oberbeckmann S."/>
            <person name="Bunk B."/>
            <person name="Jeske O."/>
            <person name="Meyerdierks A."/>
            <person name="Storesund J.E."/>
            <person name="Kallscheuer N."/>
            <person name="Luecker S."/>
            <person name="Lage O.M."/>
            <person name="Pohl T."/>
            <person name="Merkel B.J."/>
            <person name="Hornburger P."/>
            <person name="Mueller R.-W."/>
            <person name="Bruemmer F."/>
            <person name="Labrenz M."/>
            <person name="Spormann A.M."/>
            <person name="Op Den Camp H."/>
            <person name="Overmann J."/>
            <person name="Amann R."/>
            <person name="Jetten M.S.M."/>
            <person name="Mascher T."/>
            <person name="Medema M.H."/>
            <person name="Devos D.P."/>
            <person name="Kaster A.-K."/>
            <person name="Ovreas L."/>
            <person name="Rohde M."/>
            <person name="Galperin M.Y."/>
            <person name="Jogler C."/>
        </authorList>
    </citation>
    <scope>NUCLEOTIDE SEQUENCE [LARGE SCALE GENOMIC DNA]</scope>
    <source>
        <strain evidence="2 3">KOR34</strain>
    </source>
</reference>
<dbReference type="PROSITE" id="PS51257">
    <property type="entry name" value="PROKAR_LIPOPROTEIN"/>
    <property type="match status" value="1"/>
</dbReference>
<feature type="region of interest" description="Disordered" evidence="1">
    <location>
        <begin position="299"/>
        <end position="381"/>
    </location>
</feature>